<dbReference type="InterPro" id="IPR006045">
    <property type="entry name" value="Cupin_1"/>
</dbReference>
<dbReference type="Proteomes" id="UP001230328">
    <property type="component" value="Unassembled WGS sequence"/>
</dbReference>
<dbReference type="EMBL" id="JAUSZI010000002">
    <property type="protein sequence ID" value="MDQ1031594.1"/>
    <property type="molecule type" value="Genomic_DNA"/>
</dbReference>
<evidence type="ECO:0000313" key="2">
    <source>
        <dbReference type="EMBL" id="MDQ1031594.1"/>
    </source>
</evidence>
<name>A0ABU0T705_9ACTN</name>
<reference evidence="2 3" key="1">
    <citation type="submission" date="2023-07" db="EMBL/GenBank/DDBJ databases">
        <title>Comparative genomics of wheat-associated soil bacteria to identify genetic determinants of phenazine resistance.</title>
        <authorList>
            <person name="Mouncey N."/>
        </authorList>
    </citation>
    <scope>NUCLEOTIDE SEQUENCE [LARGE SCALE GENOMIC DNA]</scope>
    <source>
        <strain evidence="2 3">V2I4</strain>
    </source>
</reference>
<dbReference type="SUPFAM" id="SSF51182">
    <property type="entry name" value="RmlC-like cupins"/>
    <property type="match status" value="1"/>
</dbReference>
<feature type="domain" description="Cupin type-1" evidence="1">
    <location>
        <begin position="40"/>
        <end position="155"/>
    </location>
</feature>
<evidence type="ECO:0000259" key="1">
    <source>
        <dbReference type="Pfam" id="PF00190"/>
    </source>
</evidence>
<dbReference type="PANTHER" id="PTHR36440">
    <property type="entry name" value="PUTATIVE (AFU_ORTHOLOGUE AFUA_8G07350)-RELATED"/>
    <property type="match status" value="1"/>
</dbReference>
<keyword evidence="3" id="KW-1185">Reference proteome</keyword>
<protein>
    <submittedName>
        <fullName evidence="2">Mannose-6-phosphate isomerase-like protein (Cupin superfamily)</fullName>
    </submittedName>
</protein>
<gene>
    <name evidence="2" type="ORF">QF035_009176</name>
</gene>
<dbReference type="Gene3D" id="2.60.120.10">
    <property type="entry name" value="Jelly Rolls"/>
    <property type="match status" value="1"/>
</dbReference>
<dbReference type="InterPro" id="IPR011051">
    <property type="entry name" value="RmlC_Cupin_sf"/>
</dbReference>
<accession>A0ABU0T705</accession>
<comment type="caution">
    <text evidence="2">The sequence shown here is derived from an EMBL/GenBank/DDBJ whole genome shotgun (WGS) entry which is preliminary data.</text>
</comment>
<dbReference type="PANTHER" id="PTHR36440:SF1">
    <property type="entry name" value="PUTATIVE (AFU_ORTHOLOGUE AFUA_8G07350)-RELATED"/>
    <property type="match status" value="1"/>
</dbReference>
<organism evidence="2 3">
    <name type="scientific">Streptomyces umbrinus</name>
    <dbReference type="NCBI Taxonomy" id="67370"/>
    <lineage>
        <taxon>Bacteria</taxon>
        <taxon>Bacillati</taxon>
        <taxon>Actinomycetota</taxon>
        <taxon>Actinomycetes</taxon>
        <taxon>Kitasatosporales</taxon>
        <taxon>Streptomycetaceae</taxon>
        <taxon>Streptomyces</taxon>
        <taxon>Streptomyces phaeochromogenes group</taxon>
    </lineage>
</organism>
<evidence type="ECO:0000313" key="3">
    <source>
        <dbReference type="Proteomes" id="UP001230328"/>
    </source>
</evidence>
<dbReference type="InterPro" id="IPR014710">
    <property type="entry name" value="RmlC-like_jellyroll"/>
</dbReference>
<proteinExistence type="predicted"/>
<dbReference type="Pfam" id="PF00190">
    <property type="entry name" value="Cupin_1"/>
    <property type="match status" value="1"/>
</dbReference>
<sequence length="194" mass="21262">MAARRADPRARGPARHLVTALTPPPEGLLVPPGHGRTVRTPAQHVTFKVTGTHSRTASSFEVVVPPGFDVGAHVHSRSEELFYVLEGELDVLAFEPLVRTPDNWQRWQSGSGNQVVRATPGTVIVVPPGCPHAFANPTGNPAKMFFQASPPPDHERYFEELLKILDGGGPPDHAAIEELRSRYDIEQLTPLKHR</sequence>
<dbReference type="InterPro" id="IPR053146">
    <property type="entry name" value="QDO-like"/>
</dbReference>